<dbReference type="SUPFAM" id="SSF48208">
    <property type="entry name" value="Six-hairpin glycosidases"/>
    <property type="match status" value="1"/>
</dbReference>
<dbReference type="SUPFAM" id="SSF63446">
    <property type="entry name" value="Type I dockerin domain"/>
    <property type="match status" value="1"/>
</dbReference>
<dbReference type="Gene3D" id="1.50.10.10">
    <property type="match status" value="1"/>
</dbReference>
<keyword evidence="4" id="KW-1185">Reference proteome</keyword>
<dbReference type="PROSITE" id="PS51766">
    <property type="entry name" value="DOCKERIN"/>
    <property type="match status" value="1"/>
</dbReference>
<comment type="caution">
    <text evidence="3">The sequence shown here is derived from an EMBL/GenBank/DDBJ whole genome shotgun (WGS) entry which is preliminary data.</text>
</comment>
<keyword evidence="1" id="KW-0732">Signal</keyword>
<dbReference type="GO" id="GO:0000272">
    <property type="term" value="P:polysaccharide catabolic process"/>
    <property type="evidence" value="ECO:0007669"/>
    <property type="project" value="InterPro"/>
</dbReference>
<dbReference type="Gene3D" id="2.70.98.50">
    <property type="entry name" value="putative glycoside hydrolase family protein from bacillus halodurans"/>
    <property type="match status" value="1"/>
</dbReference>
<reference evidence="3 4" key="1">
    <citation type="journal article" date="2019" name="Anaerobe">
        <title>Detection of Robinsoniella peoriensis in multiple bone samples of a trauma patient.</title>
        <authorList>
            <person name="Schrottner P."/>
            <person name="Hartwich K."/>
            <person name="Bunk B."/>
            <person name="Schober I."/>
            <person name="Helbig S."/>
            <person name="Rudolph W.W."/>
            <person name="Gunzer F."/>
        </authorList>
    </citation>
    <scope>NUCLEOTIDE SEQUENCE [LARGE SCALE GENOMIC DNA]</scope>
    <source>
        <strain evidence="3 4">DSM 106044</strain>
    </source>
</reference>
<dbReference type="InterPro" id="IPR008928">
    <property type="entry name" value="6-hairpin_glycosidase_sf"/>
</dbReference>
<dbReference type="PANTHER" id="PTHR31084:SF19">
    <property type="entry name" value="GLYCOSYL HYDROLASE FAMILY 95 N-TERMINAL DOMAIN-CONTAINING PROTEIN"/>
    <property type="match status" value="1"/>
</dbReference>
<evidence type="ECO:0000259" key="2">
    <source>
        <dbReference type="PROSITE" id="PS51766"/>
    </source>
</evidence>
<dbReference type="Pfam" id="PF07554">
    <property type="entry name" value="FIVAR"/>
    <property type="match status" value="3"/>
</dbReference>
<dbReference type="RefSeq" id="WP_243132997.1">
    <property type="nucleotide sequence ID" value="NZ_QGQD01000023.1"/>
</dbReference>
<feature type="domain" description="Dockerin" evidence="2">
    <location>
        <begin position="1442"/>
        <end position="1508"/>
    </location>
</feature>
<gene>
    <name evidence="3" type="ORF">DSM106044_01073</name>
</gene>
<dbReference type="STRING" id="180332.GCA_000797495_00504"/>
<dbReference type="Pfam" id="PF00404">
    <property type="entry name" value="Dockerin_1"/>
    <property type="match status" value="1"/>
</dbReference>
<dbReference type="Pfam" id="PF14498">
    <property type="entry name" value="Glyco_hyd_65N_2"/>
    <property type="match status" value="2"/>
</dbReference>
<dbReference type="InterPro" id="IPR049053">
    <property type="entry name" value="AFCA-like_C"/>
</dbReference>
<dbReference type="Gene3D" id="1.10.1330.10">
    <property type="entry name" value="Dockerin domain"/>
    <property type="match status" value="1"/>
</dbReference>
<sequence length="1508" mass="167214" precursor="true">MKSRERGISKGMAIVLTVASIPFSGSVSVQAAYQKVNQAPMSIVFDEPVSQGHVSGGDSDTERWQQLSFPIGNSYMGANVYGEIEKEHLTFNHKEMWNGGPSETEPYTGGNIDEVNGQPMAEYMQSVQNAFLNGDGNAASMCDSLVGKESREYGAYQAWGDIYLDFNRDYMYEPESSDGVISDTSDRIRYGDGWKRWDQGSWEAGSEHYNEAPGTFTVNFQGTGMQMIGVKASNMGDYRVTVDGEVVDSGTMNASDKMENQVLFEVSDLEYGKHVLTFESLKHESGAQKTSFDYLKVLFGETNVNWNVEAPEEGLEFTGEWKRWDRTEESDGNSWFGTDEVYVDGDKAKDASLTYTFTGTGFKLFGAMSFQVGTFEYALDDSEEYTAVNTYSDYYSRRCQLQVNNLENTKHTLKIRGVEGSKVSFDGIAVNPYDMEAELPRPEHTEVTNYSRELNLDNSIAEVSFDRDNTHYHREYLASYPDGVIAMKLTAEKAEGAGEDTQMRPLEFEVNFPIDQPEKNAESLGKDVLYEASGDSIIVSGKLRDNGMQFNGRLKVVLPDGQGKVEPLAGTTDTLAVTGAREAYIFVSAGTDYDTNYPVYRTGETSEELSQRVEGILEGACQKGYETVKKDAVADYKEIYDRVKIDLGQQETGMTADQLMASYKEGSADAAARSYLETLMFQFGRYLQIASSREGDKLPANLQGVWLNNSGAANDPVMWGSDYHLNVNMQMNYWPTYVTNMAECAEPMIRYMEGLREPGRQTAQVYFGVDNSEGQQNGFTANTQNTPFGWTCPGWTFSWGWSPAGVPWMLQNVYEAYEYSGDVNKLKNEIFPMMEEEAKFYQSILKKAVDPDGTERYVTIPAFSPEHGPYTAGNTYENTLVWQLFNDCIEAAEILNETEPGTVSQEQIDTWKEFMDGLKPIEIGDSGQIKEWYDETSFGQNTSGTIPNHSGGHRHMSHLLGLYPGDLITVENEEYMEAAKVSLNDRGDDATGWGVAQRLNTWARVGDGNRAYQIINSYFNNSVYTNLWDAHPPFQIDGNFGYTSGVAEMLMQSNAGYINLLPALPENQWVSGSVSGLVARGNFEISESWENGELKTAQIISNNGGECTVQGKGWKSVSITDQNGTPVKVETTGEKEGRFSFITEAGSTYMLTGSSEEMPEPSEDTDLTSLKLAVVMAESMAAEQEENKCYTVESWASVEQALYAAKELMENQDINQKQADEAFLALITACNMLENGTQKVGLKAAIEGTEVILADTESLSKYTEKSVEAVRTALLAAQQIFENSGSDQGTINNATTNLLTAVTSMLVKEDDTRLGILIQTAEEILEKEDQYTPASVQKLRDALEAAREIAESGQAEEADINESYRNLSEAMTSLVRKGNKEELKAALDKADEILKEFGKYLESSMEGLREVADSAHAVYENQNADADEIGKILKKLVGEILEVRLMGDVDQNGMVNTRDAAKLLRYSAELEQLSKVQIQTADVNRDGLADGSDTAVILQYASEKIKSF</sequence>
<evidence type="ECO:0000256" key="1">
    <source>
        <dbReference type="SAM" id="SignalP"/>
    </source>
</evidence>
<dbReference type="Proteomes" id="UP000306509">
    <property type="component" value="Unassembled WGS sequence"/>
</dbReference>
<dbReference type="GO" id="GO:0004560">
    <property type="term" value="F:alpha-L-fucosidase activity"/>
    <property type="evidence" value="ECO:0007669"/>
    <property type="project" value="TreeGrafter"/>
</dbReference>
<dbReference type="InterPro" id="IPR016134">
    <property type="entry name" value="Dockerin_dom"/>
</dbReference>
<feature type="signal peptide" evidence="1">
    <location>
        <begin position="1"/>
        <end position="31"/>
    </location>
</feature>
<dbReference type="Gene3D" id="1.20.1270.90">
    <property type="entry name" value="AF1782-like"/>
    <property type="match status" value="2"/>
</dbReference>
<dbReference type="Pfam" id="PF22124">
    <property type="entry name" value="Glyco_hydro_95_cat"/>
    <property type="match status" value="1"/>
</dbReference>
<accession>A0A4U8QML7</accession>
<feature type="chain" id="PRO_5020988945" description="Dockerin domain-containing protein" evidence="1">
    <location>
        <begin position="32"/>
        <end position="1508"/>
    </location>
</feature>
<dbReference type="InterPro" id="IPR054363">
    <property type="entry name" value="GH95_cat"/>
</dbReference>
<dbReference type="EMBL" id="QGQD01000023">
    <property type="protein sequence ID" value="TLD02036.1"/>
    <property type="molecule type" value="Genomic_DNA"/>
</dbReference>
<dbReference type="Gene3D" id="2.60.120.260">
    <property type="entry name" value="Galactose-binding domain-like"/>
    <property type="match status" value="2"/>
</dbReference>
<dbReference type="InterPro" id="IPR002105">
    <property type="entry name" value="Dockerin_1_rpt"/>
</dbReference>
<dbReference type="InterPro" id="IPR027414">
    <property type="entry name" value="GH95_N_dom"/>
</dbReference>
<dbReference type="Pfam" id="PF21307">
    <property type="entry name" value="Glyco_hydro_95_C"/>
    <property type="match status" value="1"/>
</dbReference>
<dbReference type="CDD" id="cd14256">
    <property type="entry name" value="Dockerin_I"/>
    <property type="match status" value="1"/>
</dbReference>
<dbReference type="InterPro" id="IPR012341">
    <property type="entry name" value="6hp_glycosidase-like_sf"/>
</dbReference>
<dbReference type="PANTHER" id="PTHR31084">
    <property type="entry name" value="ALPHA-L-FUCOSIDASE 2"/>
    <property type="match status" value="1"/>
</dbReference>
<dbReference type="InterPro" id="IPR036439">
    <property type="entry name" value="Dockerin_dom_sf"/>
</dbReference>
<dbReference type="Gene3D" id="1.20.1270.70">
    <property type="entry name" value="Designed single chain three-helix bundle"/>
    <property type="match status" value="1"/>
</dbReference>
<name>A0A4U8QML7_9FIRM</name>
<evidence type="ECO:0000313" key="3">
    <source>
        <dbReference type="EMBL" id="TLD02036.1"/>
    </source>
</evidence>
<organism evidence="3 4">
    <name type="scientific">Robinsoniella peoriensis</name>
    <dbReference type="NCBI Taxonomy" id="180332"/>
    <lineage>
        <taxon>Bacteria</taxon>
        <taxon>Bacillati</taxon>
        <taxon>Bacillota</taxon>
        <taxon>Clostridia</taxon>
        <taxon>Lachnospirales</taxon>
        <taxon>Lachnospiraceae</taxon>
        <taxon>Robinsoniella</taxon>
    </lineage>
</organism>
<evidence type="ECO:0000313" key="4">
    <source>
        <dbReference type="Proteomes" id="UP000306509"/>
    </source>
</evidence>
<protein>
    <recommendedName>
        <fullName evidence="2">Dockerin domain-containing protein</fullName>
    </recommendedName>
</protein>
<proteinExistence type="predicted"/>